<dbReference type="SUPFAM" id="SSF53098">
    <property type="entry name" value="Ribonuclease H-like"/>
    <property type="match status" value="1"/>
</dbReference>
<evidence type="ECO:0000313" key="1">
    <source>
        <dbReference type="EMBL" id="EMY79782.1"/>
    </source>
</evidence>
<dbReference type="InterPro" id="IPR036397">
    <property type="entry name" value="RNaseH_sf"/>
</dbReference>
<protein>
    <recommendedName>
        <fullName evidence="3">Integrase core domain protein</fullName>
    </recommendedName>
</protein>
<dbReference type="InterPro" id="IPR012337">
    <property type="entry name" value="RNaseH-like_sf"/>
</dbReference>
<dbReference type="Proteomes" id="UP000012313">
    <property type="component" value="Unassembled WGS sequence"/>
</dbReference>
<keyword evidence="2" id="KW-1185">Reference proteome</keyword>
<dbReference type="PANTHER" id="PTHR46889:SF5">
    <property type="entry name" value="INTEGRASE PROTEIN"/>
    <property type="match status" value="1"/>
</dbReference>
<evidence type="ECO:0000313" key="2">
    <source>
        <dbReference type="Proteomes" id="UP000012313"/>
    </source>
</evidence>
<dbReference type="RefSeq" id="WP_002993208.1">
    <property type="nucleotide sequence ID" value="NZ_AOHC02000003.1"/>
</dbReference>
<dbReference type="STRING" id="1218598.LEP1GSC060_0587"/>
<comment type="caution">
    <text evidence="1">The sequence shown here is derived from an EMBL/GenBank/DDBJ whole genome shotgun (WGS) entry which is preliminary data.</text>
</comment>
<evidence type="ECO:0008006" key="3">
    <source>
        <dbReference type="Google" id="ProtNLM"/>
    </source>
</evidence>
<proteinExistence type="predicted"/>
<dbReference type="AlphaFoldDB" id="N1WRA0"/>
<reference evidence="1" key="1">
    <citation type="submission" date="2013-03" db="EMBL/GenBank/DDBJ databases">
        <authorList>
            <person name="Harkins D.M."/>
            <person name="Durkin A.S."/>
            <person name="Brinkac L.M."/>
            <person name="Haft D.H."/>
            <person name="Selengut J.D."/>
            <person name="Sanka R."/>
            <person name="DePew J."/>
            <person name="Purushe J."/>
            <person name="Hartskeerl R.A."/>
            <person name="Ahmed A."/>
            <person name="van der Linden H."/>
            <person name="Goris M.G.A."/>
            <person name="Vinetz J.M."/>
            <person name="Sutton G.G."/>
            <person name="Nierman W.C."/>
            <person name="Fouts D.E."/>
        </authorList>
    </citation>
    <scope>NUCLEOTIDE SEQUENCE [LARGE SCALE GENOMIC DNA]</scope>
    <source>
        <strain evidence="1">ICFT</strain>
    </source>
</reference>
<sequence length="106" mass="12181">MSNELFAEQTSIPALKMAIRFRKSLNHEITGVIFHSDGGGQYHSKEFLELTRIHHIKNSTAYDVYENPFAERVNGIIKNEYLIPYGVDSFERLQKLLPKAVARSRS</sequence>
<gene>
    <name evidence="1" type="ORF">LEP1GSC060_0587</name>
</gene>
<dbReference type="PANTHER" id="PTHR46889">
    <property type="entry name" value="TRANSPOSASE INSF FOR INSERTION SEQUENCE IS3B-RELATED"/>
    <property type="match status" value="1"/>
</dbReference>
<dbReference type="InterPro" id="IPR050900">
    <property type="entry name" value="Transposase_IS3/IS150/IS904"/>
</dbReference>
<name>N1WRA0_9LEPT</name>
<organism evidence="1 2">
    <name type="scientific">Leptospira weilii serovar Ranarum str. ICFT</name>
    <dbReference type="NCBI Taxonomy" id="1218598"/>
    <lineage>
        <taxon>Bacteria</taxon>
        <taxon>Pseudomonadati</taxon>
        <taxon>Spirochaetota</taxon>
        <taxon>Spirochaetia</taxon>
        <taxon>Leptospirales</taxon>
        <taxon>Leptospiraceae</taxon>
        <taxon>Leptospira</taxon>
    </lineage>
</organism>
<accession>N1WRA0</accession>
<dbReference type="GO" id="GO:0003676">
    <property type="term" value="F:nucleic acid binding"/>
    <property type="evidence" value="ECO:0007669"/>
    <property type="project" value="InterPro"/>
</dbReference>
<dbReference type="Gene3D" id="3.30.420.10">
    <property type="entry name" value="Ribonuclease H-like superfamily/Ribonuclease H"/>
    <property type="match status" value="1"/>
</dbReference>
<dbReference type="EMBL" id="AOHC02000003">
    <property type="protein sequence ID" value="EMY79782.1"/>
    <property type="molecule type" value="Genomic_DNA"/>
</dbReference>